<evidence type="ECO:0000256" key="3">
    <source>
        <dbReference type="ARBA" id="ARBA00022691"/>
    </source>
</evidence>
<dbReference type="Proteomes" id="UP001296104">
    <property type="component" value="Unassembled WGS sequence"/>
</dbReference>
<dbReference type="AlphaFoldDB" id="A0AAI8W238"/>
<dbReference type="PANTHER" id="PTHR30538">
    <property type="entry name" value="LYSINE 2,3-AMINOMUTASE-RELATED"/>
    <property type="match status" value="1"/>
</dbReference>
<evidence type="ECO:0000313" key="8">
    <source>
        <dbReference type="EMBL" id="CAK3765043.1"/>
    </source>
</evidence>
<evidence type="ECO:0000256" key="6">
    <source>
        <dbReference type="ARBA" id="ARBA00023004"/>
    </source>
</evidence>
<dbReference type="EMBL" id="CAVMBE010000001">
    <property type="protein sequence ID" value="CAK3765043.1"/>
    <property type="molecule type" value="Genomic_DNA"/>
</dbReference>
<dbReference type="Gene3D" id="3.20.20.70">
    <property type="entry name" value="Aldolase class I"/>
    <property type="match status" value="1"/>
</dbReference>
<dbReference type="GO" id="GO:0003824">
    <property type="term" value="F:catalytic activity"/>
    <property type="evidence" value="ECO:0007669"/>
    <property type="project" value="InterPro"/>
</dbReference>
<evidence type="ECO:0000256" key="5">
    <source>
        <dbReference type="ARBA" id="ARBA00022898"/>
    </source>
</evidence>
<dbReference type="InterPro" id="IPR007197">
    <property type="entry name" value="rSAM"/>
</dbReference>
<keyword evidence="3" id="KW-0949">S-adenosyl-L-methionine</keyword>
<evidence type="ECO:0000256" key="2">
    <source>
        <dbReference type="ARBA" id="ARBA00022485"/>
    </source>
</evidence>
<organism evidence="8 9">
    <name type="scientific">Lecanosticta acicola</name>
    <dbReference type="NCBI Taxonomy" id="111012"/>
    <lineage>
        <taxon>Eukaryota</taxon>
        <taxon>Fungi</taxon>
        <taxon>Dikarya</taxon>
        <taxon>Ascomycota</taxon>
        <taxon>Pezizomycotina</taxon>
        <taxon>Dothideomycetes</taxon>
        <taxon>Dothideomycetidae</taxon>
        <taxon>Mycosphaerellales</taxon>
        <taxon>Mycosphaerellaceae</taxon>
        <taxon>Lecanosticta</taxon>
    </lineage>
</organism>
<sequence>MPLNWGLRALTRSSKNRLSRAGIVDRHRDLKYISQDLNCRGFVSTSSVPREDRQPYWQNIGIYQHATEEDFLSYQWQKSKTLDRHWKLVSFLESVLPDRIPEPSVKKARWAGIKTRDDFLADVDAGMKMAPMAVSLTPHILSVADWNNPLEDPIRNQFIPLKSGLKPDHPALTLDSLHEKDDSPVPGLVHRYPDKVLFLASSICPVYCRFCTRSYAVGSPTETNPKTGAPKPLISKWNTMLDYIRAHPEVQDVVVSGGDSYFLDPEHIRYIGDELLSVPHIQRFRFATKGLAVCPMRIIDPNDRWTNEVIRLSNVGREMGKHVALHTHFNHPAEITWATTLAARHLFRNGVTVRNQTVLLRGINDSLPTMSTLIRRLADLNIQPYYVYQADLIKGVEDLRTPLSTILDLEKQIRGTIAGFMMPDFVVDLPGGGGKRLAQSFESYDPVSGKSEWKAPGVTGDETFVYWDPKE</sequence>
<reference evidence="8" key="1">
    <citation type="submission" date="2023-11" db="EMBL/GenBank/DDBJ databases">
        <authorList>
            <person name="Alioto T."/>
            <person name="Alioto T."/>
            <person name="Gomez Garrido J."/>
        </authorList>
    </citation>
    <scope>NUCLEOTIDE SEQUENCE</scope>
</reference>
<dbReference type="GO" id="GO:0046872">
    <property type="term" value="F:metal ion binding"/>
    <property type="evidence" value="ECO:0007669"/>
    <property type="project" value="UniProtKB-KW"/>
</dbReference>
<dbReference type="PANTHER" id="PTHR30538:SF0">
    <property type="entry name" value="L-LYSINE 2,3-AMINOMUTASE AQ_1632-RELATED"/>
    <property type="match status" value="1"/>
</dbReference>
<dbReference type="SFLD" id="SFLDG01070">
    <property type="entry name" value="PLP-dependent"/>
    <property type="match status" value="1"/>
</dbReference>
<evidence type="ECO:0000313" key="9">
    <source>
        <dbReference type="Proteomes" id="UP001296104"/>
    </source>
</evidence>
<keyword evidence="7" id="KW-0411">Iron-sulfur</keyword>
<keyword evidence="2" id="KW-0004">4Fe-4S</keyword>
<proteinExistence type="predicted"/>
<accession>A0AAI8W238</accession>
<dbReference type="InterPro" id="IPR058240">
    <property type="entry name" value="rSAM_sf"/>
</dbReference>
<keyword evidence="4" id="KW-0479">Metal-binding</keyword>
<comment type="caution">
    <text evidence="8">The sequence shown here is derived from an EMBL/GenBank/DDBJ whole genome shotgun (WGS) entry which is preliminary data.</text>
</comment>
<evidence type="ECO:0000256" key="1">
    <source>
        <dbReference type="ARBA" id="ARBA00001933"/>
    </source>
</evidence>
<dbReference type="InterPro" id="IPR013785">
    <property type="entry name" value="Aldolase_TIM"/>
</dbReference>
<evidence type="ECO:0000256" key="4">
    <source>
        <dbReference type="ARBA" id="ARBA00022723"/>
    </source>
</evidence>
<keyword evidence="9" id="KW-1185">Reference proteome</keyword>
<dbReference type="SFLD" id="SFLDS00029">
    <property type="entry name" value="Radical_SAM"/>
    <property type="match status" value="1"/>
</dbReference>
<protein>
    <submittedName>
        <fullName evidence="8">L-lysine 2,3-aminomutase</fullName>
    </submittedName>
</protein>
<comment type="cofactor">
    <cofactor evidence="1">
        <name>pyridoxal 5'-phosphate</name>
        <dbReference type="ChEBI" id="CHEBI:597326"/>
    </cofactor>
</comment>
<dbReference type="InterPro" id="IPR003739">
    <property type="entry name" value="Lys_aminomutase/Glu_NH3_mut"/>
</dbReference>
<dbReference type="GO" id="GO:0051539">
    <property type="term" value="F:4 iron, 4 sulfur cluster binding"/>
    <property type="evidence" value="ECO:0007669"/>
    <property type="project" value="UniProtKB-KW"/>
</dbReference>
<name>A0AAI8W238_9PEZI</name>
<evidence type="ECO:0000256" key="7">
    <source>
        <dbReference type="ARBA" id="ARBA00023014"/>
    </source>
</evidence>
<gene>
    <name evidence="8" type="ORF">LECACI_7A000350</name>
</gene>
<dbReference type="SUPFAM" id="SSF102114">
    <property type="entry name" value="Radical SAM enzymes"/>
    <property type="match status" value="1"/>
</dbReference>
<dbReference type="NCBIfam" id="TIGR00238">
    <property type="entry name" value="KamA family radical SAM protein"/>
    <property type="match status" value="1"/>
</dbReference>
<keyword evidence="5" id="KW-0663">Pyridoxal phosphate</keyword>
<keyword evidence="6" id="KW-0408">Iron</keyword>